<dbReference type="InterPro" id="IPR004089">
    <property type="entry name" value="MCPsignal_dom"/>
</dbReference>
<evidence type="ECO:0000259" key="12">
    <source>
        <dbReference type="PROSITE" id="PS50192"/>
    </source>
</evidence>
<dbReference type="PRINTS" id="PR00260">
    <property type="entry name" value="CHEMTRNSDUCR"/>
</dbReference>
<dbReference type="SMART" id="SM00304">
    <property type="entry name" value="HAMP"/>
    <property type="match status" value="1"/>
</dbReference>
<accession>A0ABS8WF40</accession>
<comment type="subcellular location">
    <subcellularLocation>
        <location evidence="1">Cell inner membrane</location>
        <topology evidence="1">Multi-pass membrane protein</topology>
    </subcellularLocation>
</comment>
<evidence type="ECO:0000256" key="8">
    <source>
        <dbReference type="PROSITE-ProRule" id="PRU00284"/>
    </source>
</evidence>
<dbReference type="PROSITE" id="PS50111">
    <property type="entry name" value="CHEMOTAXIS_TRANSDUC_2"/>
    <property type="match status" value="1"/>
</dbReference>
<dbReference type="Gene3D" id="6.10.340.10">
    <property type="match status" value="1"/>
</dbReference>
<evidence type="ECO:0000313" key="14">
    <source>
        <dbReference type="EMBL" id="MCE2596261.1"/>
    </source>
</evidence>
<feature type="domain" description="Methyl-accepting transducer" evidence="11">
    <location>
        <begin position="277"/>
        <end position="513"/>
    </location>
</feature>
<keyword evidence="15" id="KW-1185">Reference proteome</keyword>
<evidence type="ECO:0000256" key="6">
    <source>
        <dbReference type="ARBA" id="ARBA00023224"/>
    </source>
</evidence>
<dbReference type="PROSITE" id="PS50885">
    <property type="entry name" value="HAMP"/>
    <property type="match status" value="1"/>
</dbReference>
<dbReference type="Pfam" id="PF00672">
    <property type="entry name" value="HAMP"/>
    <property type="match status" value="1"/>
</dbReference>
<sequence length="549" mass="59028">MRCHVLKKLNFRAKLAIPVALVTVIFAIIFLFTINEFNEQAEFNIQYSQEVQPVLADLSDGYRDLYQATAAIQGLVIANGNKTLIDKQVFEYKDNAPKARKRILAAQRLIDIGLFSASNQTHLDEMARTFDIWLAMTKPYIDNPNQAPQLFEAKGEALEQAFDTMRKALKRIEDSLVETVEATEQEKLAGIHSAKMMMEVGGISALIAAAAITWLLGNILIAPITRLTSAMKNIATGEGDLTARVPVETQDEIGELAESFNTFTQRIQETITEVIISSNAVRAEMTNIQSITQGVAHGASNQQLESDAVATAVHELSATSETVSQNAEDAAHSSQDANDEATSAKRIISATVVSIQALSNELAQASQVINTLEHDVGDIASILDVIRGIADQTNLLALNAAIEAARAGEQGRGFAVVADEVRSLASKTQASTGEIHNMIEKLQNGAKQAVSVMTSSQESGQQTASQAGEAGASLDAIVNAIAMINDLNIQIATAAKEQNHVSEDVSSNVQRIADNSHQVVEMVASAENACESLAQQCENLDSLVAQFKV</sequence>
<feature type="domain" description="T-SNARE coiled-coil homology" evidence="12">
    <location>
        <begin position="464"/>
        <end position="526"/>
    </location>
</feature>
<evidence type="ECO:0000256" key="7">
    <source>
        <dbReference type="ARBA" id="ARBA00029447"/>
    </source>
</evidence>
<dbReference type="SUPFAM" id="SSF58104">
    <property type="entry name" value="Methyl-accepting chemotaxis protein (MCP) signaling domain"/>
    <property type="match status" value="1"/>
</dbReference>
<feature type="domain" description="HAMP" evidence="13">
    <location>
        <begin position="218"/>
        <end position="272"/>
    </location>
</feature>
<evidence type="ECO:0000259" key="11">
    <source>
        <dbReference type="PROSITE" id="PS50111"/>
    </source>
</evidence>
<reference evidence="14 15" key="1">
    <citation type="journal article" date="2022" name="Environ. Microbiol. Rep.">
        <title>Eco-phylogenetic analyses reveal divergent evolution of vitamin B12 metabolism in the marine bacterial family 'Psychromonadaceae'.</title>
        <authorList>
            <person name="Jin X."/>
            <person name="Yang Y."/>
            <person name="Cao H."/>
            <person name="Gao B."/>
            <person name="Zhao Z."/>
        </authorList>
    </citation>
    <scope>NUCLEOTIDE SEQUENCE [LARGE SCALE GENOMIC DNA]</scope>
    <source>
        <strain evidence="14 15">MKS20</strain>
    </source>
</reference>
<gene>
    <name evidence="14" type="ORF">K6Y31_15770</name>
</gene>
<dbReference type="InterPro" id="IPR004090">
    <property type="entry name" value="Chemotax_Me-accpt_rcpt"/>
</dbReference>
<keyword evidence="3 10" id="KW-0812">Transmembrane</keyword>
<feature type="compositionally biased region" description="Polar residues" evidence="9">
    <location>
        <begin position="319"/>
        <end position="336"/>
    </location>
</feature>
<dbReference type="InterPro" id="IPR000727">
    <property type="entry name" value="T_SNARE_dom"/>
</dbReference>
<evidence type="ECO:0000313" key="15">
    <source>
        <dbReference type="Proteomes" id="UP001201273"/>
    </source>
</evidence>
<evidence type="ECO:0000259" key="13">
    <source>
        <dbReference type="PROSITE" id="PS50885"/>
    </source>
</evidence>
<dbReference type="EMBL" id="JAIMJA010000017">
    <property type="protein sequence ID" value="MCE2596261.1"/>
    <property type="molecule type" value="Genomic_DNA"/>
</dbReference>
<dbReference type="PANTHER" id="PTHR32089:SF119">
    <property type="entry name" value="METHYL-ACCEPTING CHEMOTAXIS PROTEIN CTPL"/>
    <property type="match status" value="1"/>
</dbReference>
<evidence type="ECO:0000256" key="3">
    <source>
        <dbReference type="ARBA" id="ARBA00022692"/>
    </source>
</evidence>
<evidence type="ECO:0000256" key="1">
    <source>
        <dbReference type="ARBA" id="ARBA00004429"/>
    </source>
</evidence>
<keyword evidence="2" id="KW-0997">Cell inner membrane</keyword>
<proteinExistence type="inferred from homology"/>
<dbReference type="InterPro" id="IPR003660">
    <property type="entry name" value="HAMP_dom"/>
</dbReference>
<dbReference type="Proteomes" id="UP001201273">
    <property type="component" value="Unassembled WGS sequence"/>
</dbReference>
<evidence type="ECO:0000256" key="5">
    <source>
        <dbReference type="ARBA" id="ARBA00023136"/>
    </source>
</evidence>
<feature type="transmembrane region" description="Helical" evidence="10">
    <location>
        <begin position="203"/>
        <end position="224"/>
    </location>
</feature>
<feature type="region of interest" description="Disordered" evidence="9">
    <location>
        <begin position="319"/>
        <end position="340"/>
    </location>
</feature>
<protein>
    <submittedName>
        <fullName evidence="14">Methyl-accepting chemotaxis protein</fullName>
    </submittedName>
</protein>
<name>A0ABS8WF40_9GAMM</name>
<keyword evidence="5 10" id="KW-0472">Membrane</keyword>
<dbReference type="SMART" id="SM00283">
    <property type="entry name" value="MA"/>
    <property type="match status" value="1"/>
</dbReference>
<keyword evidence="6 8" id="KW-0807">Transducer</keyword>
<evidence type="ECO:0000256" key="4">
    <source>
        <dbReference type="ARBA" id="ARBA00022989"/>
    </source>
</evidence>
<evidence type="ECO:0000256" key="2">
    <source>
        <dbReference type="ARBA" id="ARBA00022519"/>
    </source>
</evidence>
<keyword evidence="2" id="KW-1003">Cell membrane</keyword>
<comment type="similarity">
    <text evidence="7">Belongs to the methyl-accepting chemotaxis (MCP) protein family.</text>
</comment>
<dbReference type="CDD" id="cd11386">
    <property type="entry name" value="MCP_signal"/>
    <property type="match status" value="1"/>
</dbReference>
<keyword evidence="4 10" id="KW-1133">Transmembrane helix</keyword>
<evidence type="ECO:0000256" key="10">
    <source>
        <dbReference type="SAM" id="Phobius"/>
    </source>
</evidence>
<evidence type="ECO:0000256" key="9">
    <source>
        <dbReference type="SAM" id="MobiDB-lite"/>
    </source>
</evidence>
<feature type="transmembrane region" description="Helical" evidence="10">
    <location>
        <begin position="15"/>
        <end position="34"/>
    </location>
</feature>
<dbReference type="Gene3D" id="1.10.287.950">
    <property type="entry name" value="Methyl-accepting chemotaxis protein"/>
    <property type="match status" value="1"/>
</dbReference>
<comment type="caution">
    <text evidence="14">The sequence shown here is derived from an EMBL/GenBank/DDBJ whole genome shotgun (WGS) entry which is preliminary data.</text>
</comment>
<dbReference type="PANTHER" id="PTHR32089">
    <property type="entry name" value="METHYL-ACCEPTING CHEMOTAXIS PROTEIN MCPB"/>
    <property type="match status" value="1"/>
</dbReference>
<organism evidence="14 15">
    <name type="scientific">Motilimonas cestriensis</name>
    <dbReference type="NCBI Taxonomy" id="2742685"/>
    <lineage>
        <taxon>Bacteria</taxon>
        <taxon>Pseudomonadati</taxon>
        <taxon>Pseudomonadota</taxon>
        <taxon>Gammaproteobacteria</taxon>
        <taxon>Alteromonadales</taxon>
        <taxon>Alteromonadales genera incertae sedis</taxon>
        <taxon>Motilimonas</taxon>
    </lineage>
</organism>
<dbReference type="CDD" id="cd06225">
    <property type="entry name" value="HAMP"/>
    <property type="match status" value="1"/>
</dbReference>
<dbReference type="PROSITE" id="PS50192">
    <property type="entry name" value="T_SNARE"/>
    <property type="match status" value="1"/>
</dbReference>
<dbReference type="Pfam" id="PF00015">
    <property type="entry name" value="MCPsignal"/>
    <property type="match status" value="1"/>
</dbReference>